<accession>A0A1I0Y7Q8</accession>
<sequence length="233" mass="25893">MGQEIAERYQNVAAKIEAAKQRRTTVPKDAAVTLVAVTKNHDVAAMREAIAAGATNVGENRVQEAKGKFAEIGNSVTWHLIGHLQTNKVRQAVKFSDLIHSVDSLHLAEVISSEAARIDKVQDILVQVNLAKEDSKSGVYREDLQEVLQAVTKLPNLRLRGLMCMAPNYDDVEKCRPLFREMYKIYQQIKEMGLPASNIDMLSMGMTHDYEIAVEEGANVVRVGTAIFGPRQY</sequence>
<dbReference type="PANTHER" id="PTHR10146">
    <property type="entry name" value="PROLINE SYNTHETASE CO-TRANSCRIBED BACTERIAL HOMOLOG PROTEIN"/>
    <property type="match status" value="1"/>
</dbReference>
<dbReference type="Pfam" id="PF01168">
    <property type="entry name" value="Ala_racemase_N"/>
    <property type="match status" value="1"/>
</dbReference>
<evidence type="ECO:0000256" key="4">
    <source>
        <dbReference type="RuleBase" id="RU004514"/>
    </source>
</evidence>
<feature type="domain" description="Alanine racemase N-terminal" evidence="5">
    <location>
        <begin position="28"/>
        <end position="231"/>
    </location>
</feature>
<gene>
    <name evidence="6" type="ORF">SAMN05216587_11040</name>
</gene>
<dbReference type="Proteomes" id="UP000183843">
    <property type="component" value="Unassembled WGS sequence"/>
</dbReference>
<evidence type="ECO:0000256" key="1">
    <source>
        <dbReference type="ARBA" id="ARBA00022898"/>
    </source>
</evidence>
<dbReference type="SUPFAM" id="SSF51419">
    <property type="entry name" value="PLP-binding barrel"/>
    <property type="match status" value="1"/>
</dbReference>
<dbReference type="InterPro" id="IPR029066">
    <property type="entry name" value="PLP-binding_barrel"/>
</dbReference>
<evidence type="ECO:0000256" key="2">
    <source>
        <dbReference type="HAMAP-Rule" id="MF_02087"/>
    </source>
</evidence>
<dbReference type="InterPro" id="IPR001608">
    <property type="entry name" value="Ala_racemase_N"/>
</dbReference>
<protein>
    <recommendedName>
        <fullName evidence="2">Pyridoxal phosphate homeostasis protein</fullName>
        <shortName evidence="2">PLP homeostasis protein</shortName>
    </recommendedName>
</protein>
<reference evidence="6 7" key="1">
    <citation type="submission" date="2016-10" db="EMBL/GenBank/DDBJ databases">
        <authorList>
            <person name="de Groot N.N."/>
        </authorList>
    </citation>
    <scope>NUCLEOTIDE SEQUENCE [LARGE SCALE GENOMIC DNA]</scope>
    <source>
        <strain evidence="6 7">L14</strain>
    </source>
</reference>
<evidence type="ECO:0000256" key="3">
    <source>
        <dbReference type="PIRSR" id="PIRSR004848-1"/>
    </source>
</evidence>
<comment type="function">
    <text evidence="2">Pyridoxal 5'-phosphate (PLP)-binding protein, which is involved in PLP homeostasis.</text>
</comment>
<organism evidence="6 7">
    <name type="scientific">Selenomonas ruminantium</name>
    <dbReference type="NCBI Taxonomy" id="971"/>
    <lineage>
        <taxon>Bacteria</taxon>
        <taxon>Bacillati</taxon>
        <taxon>Bacillota</taxon>
        <taxon>Negativicutes</taxon>
        <taxon>Selenomonadales</taxon>
        <taxon>Selenomonadaceae</taxon>
        <taxon>Selenomonas</taxon>
    </lineage>
</organism>
<dbReference type="FunFam" id="3.20.20.10:FF:000018">
    <property type="entry name" value="Pyridoxal phosphate homeostasis protein"/>
    <property type="match status" value="1"/>
</dbReference>
<dbReference type="CDD" id="cd00635">
    <property type="entry name" value="PLPDE_III_YBL036c_like"/>
    <property type="match status" value="1"/>
</dbReference>
<comment type="cofactor">
    <cofactor evidence="3">
        <name>pyridoxal 5'-phosphate</name>
        <dbReference type="ChEBI" id="CHEBI:597326"/>
    </cofactor>
</comment>
<dbReference type="InterPro" id="IPR011078">
    <property type="entry name" value="PyrdxlP_homeostasis"/>
</dbReference>
<dbReference type="HAMAP" id="MF_02087">
    <property type="entry name" value="PLP_homeostasis"/>
    <property type="match status" value="1"/>
</dbReference>
<evidence type="ECO:0000259" key="5">
    <source>
        <dbReference type="Pfam" id="PF01168"/>
    </source>
</evidence>
<comment type="similarity">
    <text evidence="2 4">Belongs to the pyridoxal phosphate-binding protein YggS/PROSC family.</text>
</comment>
<dbReference type="AlphaFoldDB" id="A0A1I0Y7Q8"/>
<dbReference type="EMBL" id="FOJX01000010">
    <property type="protein sequence ID" value="SFB08520.1"/>
    <property type="molecule type" value="Genomic_DNA"/>
</dbReference>
<dbReference type="RefSeq" id="WP_081351390.1">
    <property type="nucleotide sequence ID" value="NZ_FOJX01000010.1"/>
</dbReference>
<dbReference type="Gene3D" id="3.20.20.10">
    <property type="entry name" value="Alanine racemase"/>
    <property type="match status" value="1"/>
</dbReference>
<dbReference type="NCBIfam" id="TIGR00044">
    <property type="entry name" value="YggS family pyridoxal phosphate-dependent enzyme"/>
    <property type="match status" value="1"/>
</dbReference>
<keyword evidence="1 2" id="KW-0663">Pyridoxal phosphate</keyword>
<dbReference type="PANTHER" id="PTHR10146:SF14">
    <property type="entry name" value="PYRIDOXAL PHOSPHATE HOMEOSTASIS PROTEIN"/>
    <property type="match status" value="1"/>
</dbReference>
<evidence type="ECO:0000313" key="7">
    <source>
        <dbReference type="Proteomes" id="UP000183843"/>
    </source>
</evidence>
<dbReference type="PIRSF" id="PIRSF004848">
    <property type="entry name" value="YBL036c_PLPDEIII"/>
    <property type="match status" value="1"/>
</dbReference>
<proteinExistence type="inferred from homology"/>
<name>A0A1I0Y7Q8_SELRU</name>
<dbReference type="GO" id="GO:0030170">
    <property type="term" value="F:pyridoxal phosphate binding"/>
    <property type="evidence" value="ECO:0007669"/>
    <property type="project" value="UniProtKB-UniRule"/>
</dbReference>
<evidence type="ECO:0000313" key="6">
    <source>
        <dbReference type="EMBL" id="SFB08520.1"/>
    </source>
</evidence>
<feature type="modified residue" description="N6-(pyridoxal phosphate)lysine" evidence="2 3">
    <location>
        <position position="39"/>
    </location>
</feature>